<comment type="similarity">
    <text evidence="2">Belongs to the class-III pyridoxal-phosphate-dependent aminotransferase family.</text>
</comment>
<dbReference type="InterPro" id="IPR015422">
    <property type="entry name" value="PyrdxlP-dep_Trfase_small"/>
</dbReference>
<dbReference type="InterPro" id="IPR015424">
    <property type="entry name" value="PyrdxlP-dep_Trfase"/>
</dbReference>
<dbReference type="InterPro" id="IPR015421">
    <property type="entry name" value="PyrdxlP-dep_Trfase_major"/>
</dbReference>
<evidence type="ECO:0000313" key="6">
    <source>
        <dbReference type="EMBL" id="MPM05281.1"/>
    </source>
</evidence>
<evidence type="ECO:0000256" key="3">
    <source>
        <dbReference type="ARBA" id="ARBA00022576"/>
    </source>
</evidence>
<dbReference type="EC" id="2.6.1.76" evidence="6"/>
<comment type="caution">
    <text evidence="6">The sequence shown here is derived from an EMBL/GenBank/DDBJ whole genome shotgun (WGS) entry which is preliminary data.</text>
</comment>
<organism evidence="6">
    <name type="scientific">bioreactor metagenome</name>
    <dbReference type="NCBI Taxonomy" id="1076179"/>
    <lineage>
        <taxon>unclassified sequences</taxon>
        <taxon>metagenomes</taxon>
        <taxon>ecological metagenomes</taxon>
    </lineage>
</organism>
<comment type="cofactor">
    <cofactor evidence="1">
        <name>pyridoxal 5'-phosphate</name>
        <dbReference type="ChEBI" id="CHEBI:597326"/>
    </cofactor>
</comment>
<dbReference type="EMBL" id="VSSQ01001117">
    <property type="protein sequence ID" value="MPM05281.1"/>
    <property type="molecule type" value="Genomic_DNA"/>
</dbReference>
<evidence type="ECO:0000256" key="2">
    <source>
        <dbReference type="ARBA" id="ARBA00008954"/>
    </source>
</evidence>
<gene>
    <name evidence="6" type="primary">dat_7</name>
    <name evidence="6" type="ORF">SDC9_51569</name>
</gene>
<dbReference type="InterPro" id="IPR005814">
    <property type="entry name" value="Aminotrans_3"/>
</dbReference>
<dbReference type="PANTHER" id="PTHR43552">
    <property type="entry name" value="DIAMINOBUTYRATE--2-OXOGLUTARATE AMINOTRANSFERASE"/>
    <property type="match status" value="1"/>
</dbReference>
<dbReference type="Gene3D" id="3.40.640.10">
    <property type="entry name" value="Type I PLP-dependent aspartate aminotransferase-like (Major domain)"/>
    <property type="match status" value="1"/>
</dbReference>
<dbReference type="PROSITE" id="PS00600">
    <property type="entry name" value="AA_TRANSFER_CLASS_3"/>
    <property type="match status" value="1"/>
</dbReference>
<dbReference type="GO" id="GO:0030170">
    <property type="term" value="F:pyridoxal phosphate binding"/>
    <property type="evidence" value="ECO:0007669"/>
    <property type="project" value="InterPro"/>
</dbReference>
<evidence type="ECO:0000256" key="5">
    <source>
        <dbReference type="ARBA" id="ARBA00022898"/>
    </source>
</evidence>
<dbReference type="GO" id="GO:0045303">
    <property type="term" value="F:diaminobutyrate-2-oxoglutarate transaminase activity"/>
    <property type="evidence" value="ECO:0007669"/>
    <property type="project" value="UniProtKB-EC"/>
</dbReference>
<evidence type="ECO:0000256" key="1">
    <source>
        <dbReference type="ARBA" id="ARBA00001933"/>
    </source>
</evidence>
<proteinExistence type="inferred from homology"/>
<sequence>MNESTNQFYLDRQNQTESNARTYPRKFPIAIKQAKGSYLIDVEGNKYLDFLCGAGTLALGHNDDEVNQAMINLLTNDFPLHTLDLTTPIKDAFVQTLFNLLPEELRTNGKIQFCSPSGTDAVDAAIKLCKTATGRSSVIAFGGGYHGMGHGALALTGNLSAKSQVNGLMPDVHFFPYPYSYRCPFGLGGEAGVDAACAVFERTLKDPESGITKPAAVILETIQGEGGVVPAPIKFLQTVRRVTKELDIPMIVDEIQCGIGRSGKFFAFEYADIVPDVILASKAIGGSQPMSVVIYHKDLDAWQPGAHAGTFRGNQLAMAAGTIVMNRVSKPEFLAEVVEKGQMIVDRMTALMQEVSIIGDIRNKGLMLGIEFVDPHGQKDQLGSLPQSGVIAAKVQKECFNNRLIMEKGGRYGSVMRCLCALNVTKDEVRLMLDIAEKAIRKVDADVNSHR</sequence>
<dbReference type="NCBIfam" id="TIGR00709">
    <property type="entry name" value="dat"/>
    <property type="match status" value="1"/>
</dbReference>
<dbReference type="Gene3D" id="3.90.1150.10">
    <property type="entry name" value="Aspartate Aminotransferase, domain 1"/>
    <property type="match status" value="1"/>
</dbReference>
<dbReference type="Pfam" id="PF00202">
    <property type="entry name" value="Aminotran_3"/>
    <property type="match status" value="1"/>
</dbReference>
<dbReference type="InterPro" id="IPR004637">
    <property type="entry name" value="Dat"/>
</dbReference>
<dbReference type="InterPro" id="IPR049704">
    <property type="entry name" value="Aminotrans_3_PPA_site"/>
</dbReference>
<evidence type="ECO:0000256" key="4">
    <source>
        <dbReference type="ARBA" id="ARBA00022679"/>
    </source>
</evidence>
<keyword evidence="5" id="KW-0663">Pyridoxal phosphate</keyword>
<dbReference type="SUPFAM" id="SSF53383">
    <property type="entry name" value="PLP-dependent transferases"/>
    <property type="match status" value="1"/>
</dbReference>
<protein>
    <submittedName>
        <fullName evidence="6">Diaminobutyrate--2-oxoglutarate aminotransferase</fullName>
        <ecNumber evidence="6">2.6.1.76</ecNumber>
    </submittedName>
</protein>
<dbReference type="PIRSF" id="PIRSF000521">
    <property type="entry name" value="Transaminase_4ab_Lys_Orn"/>
    <property type="match status" value="1"/>
</dbReference>
<keyword evidence="4 6" id="KW-0808">Transferase</keyword>
<dbReference type="PANTHER" id="PTHR43552:SF1">
    <property type="entry name" value="DIAMINOBUTYRATE--2-OXOGLUTARATE AMINOTRANSFERASE"/>
    <property type="match status" value="1"/>
</dbReference>
<keyword evidence="3 6" id="KW-0032">Aminotransferase</keyword>
<dbReference type="CDD" id="cd00610">
    <property type="entry name" value="OAT_like"/>
    <property type="match status" value="1"/>
</dbReference>
<name>A0A644WP47_9ZZZZ</name>
<reference evidence="6" key="1">
    <citation type="submission" date="2019-08" db="EMBL/GenBank/DDBJ databases">
        <authorList>
            <person name="Kucharzyk K."/>
            <person name="Murdoch R.W."/>
            <person name="Higgins S."/>
            <person name="Loffler F."/>
        </authorList>
    </citation>
    <scope>NUCLEOTIDE SEQUENCE</scope>
</reference>
<accession>A0A644WP47</accession>
<dbReference type="AlphaFoldDB" id="A0A644WP47"/>